<evidence type="ECO:0000313" key="2">
    <source>
        <dbReference type="Proteomes" id="UP000308230"/>
    </source>
</evidence>
<dbReference type="EMBL" id="SWLG01000007">
    <property type="protein sequence ID" value="TLS37259.1"/>
    <property type="molecule type" value="Genomic_DNA"/>
</dbReference>
<keyword evidence="2" id="KW-1185">Reference proteome</keyword>
<evidence type="ECO:0000313" key="1">
    <source>
        <dbReference type="EMBL" id="TLS37259.1"/>
    </source>
</evidence>
<proteinExistence type="predicted"/>
<gene>
    <name evidence="1" type="ORF">FCL54_12100</name>
</gene>
<dbReference type="RefSeq" id="WP_138126767.1">
    <property type="nucleotide sequence ID" value="NZ_SWLG01000007.1"/>
</dbReference>
<protein>
    <submittedName>
        <fullName evidence="1">Uncharacterized protein</fullName>
    </submittedName>
</protein>
<dbReference type="Proteomes" id="UP000308230">
    <property type="component" value="Unassembled WGS sequence"/>
</dbReference>
<organism evidence="1 2">
    <name type="scientific">Exobacillus caeni</name>
    <dbReference type="NCBI Taxonomy" id="2574798"/>
    <lineage>
        <taxon>Bacteria</taxon>
        <taxon>Bacillati</taxon>
        <taxon>Bacillota</taxon>
        <taxon>Bacilli</taxon>
        <taxon>Bacillales</taxon>
        <taxon>Guptibacillaceae</taxon>
        <taxon>Exobacillus</taxon>
    </lineage>
</organism>
<dbReference type="OrthoDB" id="9110500at2"/>
<sequence>MLIKSYVEIPLPFRLPIEEGNKAVTGYQNKIFQVEFKHSPLYLSKDKIEYTETIQTLLKITYIYDGDGVPSESSEMLRGIIYNCLGFINNFLSALRFTNELNYIQEISVYDLPDFLPIEVDGETYLYITSPMQLIEEREILNGNDLSKTQQMLSTWEKHPEIGLVDRFYSSAKHSLASENFLSAIIELQTSFEIFIRNTMRLIIVQDGIRFNKPKKEIEKEILNKKNLPFRNLVEQHLSRKLGVKLNFHNHDVVNEWYEKLYKIRNDIVHSGKFFVTDNEAKEAYDSYVKIRNYISTKLIEKNYLSEDGNVNLKYFEEVYSNPLKDNEIHEKLKKFGFLPD</sequence>
<accession>A0A5R9F430</accession>
<dbReference type="AlphaFoldDB" id="A0A5R9F430"/>
<comment type="caution">
    <text evidence="1">The sequence shown here is derived from an EMBL/GenBank/DDBJ whole genome shotgun (WGS) entry which is preliminary data.</text>
</comment>
<name>A0A5R9F430_9BACL</name>
<reference evidence="1 2" key="1">
    <citation type="submission" date="2019-04" db="EMBL/GenBank/DDBJ databases">
        <title>Bacillus caeni sp. nov., a bacterium isolated from mangrove sediment.</title>
        <authorList>
            <person name="Huang H."/>
            <person name="Mo K."/>
            <person name="Hu Y."/>
        </authorList>
    </citation>
    <scope>NUCLEOTIDE SEQUENCE [LARGE SCALE GENOMIC DNA]</scope>
    <source>
        <strain evidence="1 2">HB172195</strain>
    </source>
</reference>